<evidence type="ECO:0000256" key="1">
    <source>
        <dbReference type="ARBA" id="ARBA00022614"/>
    </source>
</evidence>
<dbReference type="Proteomes" id="UP000694523">
    <property type="component" value="Unplaced"/>
</dbReference>
<dbReference type="PROSITE" id="PS51450">
    <property type="entry name" value="LRR"/>
    <property type="match status" value="4"/>
</dbReference>
<evidence type="ECO:0000256" key="2">
    <source>
        <dbReference type="ARBA" id="ARBA00022729"/>
    </source>
</evidence>
<keyword evidence="2" id="KW-0732">Signal</keyword>
<dbReference type="InterPro" id="IPR050328">
    <property type="entry name" value="Dev_Immune_Receptor"/>
</dbReference>
<reference evidence="4" key="1">
    <citation type="submission" date="2025-08" db="UniProtKB">
        <authorList>
            <consortium name="Ensembl"/>
        </authorList>
    </citation>
    <scope>IDENTIFICATION</scope>
</reference>
<dbReference type="AlphaFoldDB" id="A0A8C6TD05"/>
<keyword evidence="5" id="KW-1185">Reference proteome</keyword>
<organism evidence="4 5">
    <name type="scientific">Neogobius melanostomus</name>
    <name type="common">round goby</name>
    <dbReference type="NCBI Taxonomy" id="47308"/>
    <lineage>
        <taxon>Eukaryota</taxon>
        <taxon>Metazoa</taxon>
        <taxon>Chordata</taxon>
        <taxon>Craniata</taxon>
        <taxon>Vertebrata</taxon>
        <taxon>Euteleostomi</taxon>
        <taxon>Actinopterygii</taxon>
        <taxon>Neopterygii</taxon>
        <taxon>Teleostei</taxon>
        <taxon>Neoteleostei</taxon>
        <taxon>Acanthomorphata</taxon>
        <taxon>Gobiaria</taxon>
        <taxon>Gobiiformes</taxon>
        <taxon>Gobioidei</taxon>
        <taxon>Gobiidae</taxon>
        <taxon>Benthophilinae</taxon>
        <taxon>Neogobiini</taxon>
        <taxon>Neogobius</taxon>
    </lineage>
</organism>
<name>A0A8C6TD05_9GOBI</name>
<evidence type="ECO:0000256" key="3">
    <source>
        <dbReference type="ARBA" id="ARBA00022737"/>
    </source>
</evidence>
<evidence type="ECO:0000313" key="4">
    <source>
        <dbReference type="Ensembl" id="ENSNMLP00000019719.1"/>
    </source>
</evidence>
<keyword evidence="1" id="KW-0433">Leucine-rich repeat</keyword>
<sequence length="636" mass="72970">MWYQGNKCVLNIASSEPIFIPQLLQLSLLCFFNLNLSSVPPDLDVGLKRLDLSNNYIRRLHALNLPYLEHLDVSSNQLDLISEGFFQNLSQLEEVNLSRNTLNNNLHNNGRAFRSINKLKILDISLNGLSGEAVKLYLQNKFALDQLMLSGNALRWLSSSMFGDCINLRTICIDNNLISVIQQGVFESMKQLETLHLAQNNLANICDFKLYNLKYLNLSRNSIEYFVTRQDDFPYRLEILDLSFNKLLYLPIVPKLNRLRYLHLQHNNIGFFISEAELVSENNALYNKVLHGNRIIENKNYLHYNWRRMPLVYIDLSNNNFQTFPLETLGLLSSLEMLNFSQNCVQNISWNAFYPSLKYLNLQSNGLAHVSTLFLETLVQIETLNLQDNSVQPCPFEVNLSLQQKNSQQQMSSCMSFRSLRTLKHLNLRENNIKIFYNSTFERNPIVSLNLGSNPLMVIQSGALEALRKTLRSLTLSELNISEVVLPCMPALTQLNISYNIFDLIPSDIACSPLTEIDIRNNMLQSLSPSFPNALTEHVIKMYISGNPFNCCEITWLTLFNKSKVTVPDLQNVKCSVGNVKIKMEEFVKNLTNDCGDLKNTSQDHSRPISQLLIVIVFLVKLNEVVKYFILTRQCL</sequence>
<protein>
    <recommendedName>
        <fullName evidence="6">Toll-like receptor 3</fullName>
    </recommendedName>
</protein>
<dbReference type="SUPFAM" id="SSF52058">
    <property type="entry name" value="L domain-like"/>
    <property type="match status" value="2"/>
</dbReference>
<keyword evidence="3" id="KW-0677">Repeat</keyword>
<dbReference type="InterPro" id="IPR032675">
    <property type="entry name" value="LRR_dom_sf"/>
</dbReference>
<accession>A0A8C6TD05</accession>
<dbReference type="Pfam" id="PF13516">
    <property type="entry name" value="LRR_6"/>
    <property type="match status" value="1"/>
</dbReference>
<dbReference type="Ensembl" id="ENSNMLT00000022147.1">
    <property type="protein sequence ID" value="ENSNMLP00000019719.1"/>
    <property type="gene ID" value="ENSNMLG00000012925.1"/>
</dbReference>
<proteinExistence type="predicted"/>
<dbReference type="PANTHER" id="PTHR24373">
    <property type="entry name" value="SLIT RELATED LEUCINE-RICH REPEAT NEURONAL PROTEIN"/>
    <property type="match status" value="1"/>
</dbReference>
<dbReference type="PANTHER" id="PTHR24373:SF275">
    <property type="entry name" value="TIR DOMAIN-CONTAINING PROTEIN"/>
    <property type="match status" value="1"/>
</dbReference>
<dbReference type="InterPro" id="IPR001611">
    <property type="entry name" value="Leu-rich_rpt"/>
</dbReference>
<dbReference type="SMART" id="SM00369">
    <property type="entry name" value="LRR_TYP"/>
    <property type="match status" value="9"/>
</dbReference>
<dbReference type="InterPro" id="IPR003591">
    <property type="entry name" value="Leu-rich_rpt_typical-subtyp"/>
</dbReference>
<dbReference type="Pfam" id="PF13855">
    <property type="entry name" value="LRR_8"/>
    <property type="match status" value="3"/>
</dbReference>
<reference evidence="4" key="2">
    <citation type="submission" date="2025-09" db="UniProtKB">
        <authorList>
            <consortium name="Ensembl"/>
        </authorList>
    </citation>
    <scope>IDENTIFICATION</scope>
</reference>
<dbReference type="Gene3D" id="3.80.10.10">
    <property type="entry name" value="Ribonuclease Inhibitor"/>
    <property type="match status" value="5"/>
</dbReference>
<evidence type="ECO:0008006" key="6">
    <source>
        <dbReference type="Google" id="ProtNLM"/>
    </source>
</evidence>
<evidence type="ECO:0000313" key="5">
    <source>
        <dbReference type="Proteomes" id="UP000694523"/>
    </source>
</evidence>